<dbReference type="InterPro" id="IPR052571">
    <property type="entry name" value="Mt_RNA_Methyltransferase"/>
</dbReference>
<evidence type="ECO:0000313" key="9">
    <source>
        <dbReference type="EMBL" id="KAA8912910.1"/>
    </source>
</evidence>
<dbReference type="GO" id="GO:0003735">
    <property type="term" value="F:structural constituent of ribosome"/>
    <property type="evidence" value="ECO:0007669"/>
    <property type="project" value="TreeGrafter"/>
</dbReference>
<evidence type="ECO:0000256" key="5">
    <source>
        <dbReference type="ARBA" id="ARBA00023014"/>
    </source>
</evidence>
<dbReference type="GO" id="GO:0051536">
    <property type="term" value="F:iron-sulfur cluster binding"/>
    <property type="evidence" value="ECO:0007669"/>
    <property type="project" value="UniProtKB-KW"/>
</dbReference>
<evidence type="ECO:0000256" key="6">
    <source>
        <dbReference type="ARBA" id="ARBA00023128"/>
    </source>
</evidence>
<feature type="compositionally biased region" description="Basic and acidic residues" evidence="8">
    <location>
        <begin position="775"/>
        <end position="792"/>
    </location>
</feature>
<dbReference type="EMBL" id="VXIS01000019">
    <property type="protein sequence ID" value="KAA8912910.1"/>
    <property type="molecule type" value="Genomic_DNA"/>
</dbReference>
<comment type="function">
    <text evidence="7">Mitochondrial ribosome (mitoribosome) assembly factor. Binds at the interface of the head and body domains of the mitochondrial small ribosomal subunit (mt-SSU), occluding the mRNA channel and preventing compaction of the head domain towards the body. Probable inactive methyltransferase: retains the characteristic folding and ability to bind S-adenosyl-L-methionine, but it probably lost its methyltransferase activity.</text>
</comment>
<keyword evidence="6" id="KW-0496">Mitochondrion</keyword>
<evidence type="ECO:0000256" key="2">
    <source>
        <dbReference type="ARBA" id="ARBA00022723"/>
    </source>
</evidence>
<feature type="compositionally biased region" description="Basic residues" evidence="8">
    <location>
        <begin position="760"/>
        <end position="774"/>
    </location>
</feature>
<dbReference type="AlphaFoldDB" id="A0A5J5F7X2"/>
<dbReference type="Pfam" id="PF09243">
    <property type="entry name" value="Rsm22"/>
    <property type="match status" value="1"/>
</dbReference>
<dbReference type="GO" id="GO:0046872">
    <property type="term" value="F:metal ion binding"/>
    <property type="evidence" value="ECO:0007669"/>
    <property type="project" value="UniProtKB-KW"/>
</dbReference>
<keyword evidence="10" id="KW-1185">Reference proteome</keyword>
<feature type="region of interest" description="Disordered" evidence="8">
    <location>
        <begin position="743"/>
        <end position="803"/>
    </location>
</feature>
<name>A0A5J5F7X2_9PEZI</name>
<dbReference type="GO" id="GO:0006412">
    <property type="term" value="P:translation"/>
    <property type="evidence" value="ECO:0007669"/>
    <property type="project" value="InterPro"/>
</dbReference>
<feature type="region of interest" description="Disordered" evidence="8">
    <location>
        <begin position="384"/>
        <end position="423"/>
    </location>
</feature>
<dbReference type="PANTHER" id="PTHR13184">
    <property type="entry name" value="37S RIBOSOMAL PROTEIN S22"/>
    <property type="match status" value="1"/>
</dbReference>
<dbReference type="InterPro" id="IPR015324">
    <property type="entry name" value="Ribosomal_Rsm22-like"/>
</dbReference>
<dbReference type="Proteomes" id="UP000326924">
    <property type="component" value="Unassembled WGS sequence"/>
</dbReference>
<dbReference type="InParanoid" id="A0A5J5F7X2"/>
<evidence type="ECO:0000256" key="7">
    <source>
        <dbReference type="ARBA" id="ARBA00045681"/>
    </source>
</evidence>
<organism evidence="9 10">
    <name type="scientific">Sphaerosporella brunnea</name>
    <dbReference type="NCBI Taxonomy" id="1250544"/>
    <lineage>
        <taxon>Eukaryota</taxon>
        <taxon>Fungi</taxon>
        <taxon>Dikarya</taxon>
        <taxon>Ascomycota</taxon>
        <taxon>Pezizomycotina</taxon>
        <taxon>Pezizomycetes</taxon>
        <taxon>Pezizales</taxon>
        <taxon>Pyronemataceae</taxon>
        <taxon>Sphaerosporella</taxon>
    </lineage>
</organism>
<feature type="compositionally biased region" description="Basic and acidic residues" evidence="8">
    <location>
        <begin position="747"/>
        <end position="757"/>
    </location>
</feature>
<reference evidence="9 10" key="1">
    <citation type="submission" date="2019-09" db="EMBL/GenBank/DDBJ databases">
        <title>Draft genome of the ectomycorrhizal ascomycete Sphaerosporella brunnea.</title>
        <authorList>
            <consortium name="DOE Joint Genome Institute"/>
            <person name="Benucci G.M."/>
            <person name="Marozzi G."/>
            <person name="Antonielli L."/>
            <person name="Sanchez S."/>
            <person name="Marco P."/>
            <person name="Wang X."/>
            <person name="Falini L.B."/>
            <person name="Barry K."/>
            <person name="Haridas S."/>
            <person name="Lipzen A."/>
            <person name="Labutti K."/>
            <person name="Grigoriev I.V."/>
            <person name="Murat C."/>
            <person name="Martin F."/>
            <person name="Albertini E."/>
            <person name="Donnini D."/>
            <person name="Bonito G."/>
        </authorList>
    </citation>
    <scope>NUCLEOTIDE SEQUENCE [LARGE SCALE GENOMIC DNA]</scope>
    <source>
        <strain evidence="9 10">Sb_GMNB300</strain>
    </source>
</reference>
<evidence type="ECO:0000256" key="8">
    <source>
        <dbReference type="SAM" id="MobiDB-lite"/>
    </source>
</evidence>
<dbReference type="FunCoup" id="A0A5J5F7X2">
    <property type="interactions" value="312"/>
</dbReference>
<dbReference type="GO" id="GO:0008168">
    <property type="term" value="F:methyltransferase activity"/>
    <property type="evidence" value="ECO:0007669"/>
    <property type="project" value="InterPro"/>
</dbReference>
<dbReference type="GO" id="GO:0005763">
    <property type="term" value="C:mitochondrial small ribosomal subunit"/>
    <property type="evidence" value="ECO:0007669"/>
    <property type="project" value="TreeGrafter"/>
</dbReference>
<comment type="subcellular location">
    <subcellularLocation>
        <location evidence="1">Mitochondrion</location>
    </subcellularLocation>
</comment>
<protein>
    <submittedName>
        <fullName evidence="9">Mitochondrial small ribosomal subunit Rsm22-domain-containing protein</fullName>
    </submittedName>
</protein>
<keyword evidence="5" id="KW-0411">Iron-sulfur</keyword>
<keyword evidence="4" id="KW-0408">Iron</keyword>
<proteinExistence type="predicted"/>
<sequence>MLVARRSLRLTRVLTRQKPIVPKSIAFRTFTTTTPATNDLPNQYANVRGRPTEQPIESYVRTVRDTWGDNLPEGLLSEEEFQVYQRYYGAPVRMLTPEEIEQELEFMEAMNKDVEEDEQGAVTLEDIDGVEIVQEEGEESEEASLADLEETLDMSRETQESEADAEISAEELQEIQEGKVRARSAKEARLYEQLGRDIERSLRLAQESAGEELYVEEEEEVEDSGETVHIRTHPLTQFGRFGTFPATVRLPETVLGTTRALLSDVNNKHLGEAAEKILGPRLEESPIMTGKYGRNINKIPLDTSHGMSDMESNVFLATVLPGYYAQSLSALKELRRRLGRDWVLGNQYDEGETGVKHVLDVGTGGAGILAWRAVVEAEQALRDEEAAELTAAEPAEPTEPTEPDSTASGPNEHESTEAGEFVHSSRPVVVIGSDRLRFRMSKMLENTTFIPRLPQVHADTSLKPEHGVEQPVLKQPRKLYDLIIATNTLLSLHEDHTRRYHVQNLWSLLNPNGGVLLLIEKGNARGFEAIAGARQNLLNNNISRPGAEFVPPTEADDINGPRKPKEIGSIVAPCTNHEECPMFVSGPGKSLRRDYCSFLQRYERPTYLQRIIGATRRNHEDFTYSYVAVRRGIDVTRSHEAQINPKTDDFDTTVSPPKSPYSMQQLRTHAFSLPRNVFPPMKRDKHVIMDMCTPAGKIERWTVPKSYGKVAFRDARKVKWGDLWALGAKTKILRNLSLGHKQPRTVAKNDELGEEPVKPGGKKKNPGKNQRERRKAQQEARRTAQLDREDAVRMVAEGLNEEN</sequence>
<comment type="caution">
    <text evidence="9">The sequence shown here is derived from an EMBL/GenBank/DDBJ whole genome shotgun (WGS) entry which is preliminary data.</text>
</comment>
<evidence type="ECO:0000256" key="4">
    <source>
        <dbReference type="ARBA" id="ARBA00023004"/>
    </source>
</evidence>
<dbReference type="OrthoDB" id="421327at2759"/>
<gene>
    <name evidence="9" type="ORF">FN846DRAFT_932211</name>
</gene>
<keyword evidence="3" id="KW-0809">Transit peptide</keyword>
<evidence type="ECO:0000256" key="1">
    <source>
        <dbReference type="ARBA" id="ARBA00004173"/>
    </source>
</evidence>
<keyword evidence="2" id="KW-0479">Metal-binding</keyword>
<evidence type="ECO:0000256" key="3">
    <source>
        <dbReference type="ARBA" id="ARBA00022946"/>
    </source>
</evidence>
<dbReference type="PANTHER" id="PTHR13184:SF5">
    <property type="entry name" value="METHYLTRANSFERASE-LIKE PROTEIN 17, MITOCHONDRIAL"/>
    <property type="match status" value="1"/>
</dbReference>
<evidence type="ECO:0000313" key="10">
    <source>
        <dbReference type="Proteomes" id="UP000326924"/>
    </source>
</evidence>
<accession>A0A5J5F7X2</accession>